<dbReference type="EMBL" id="CP041345">
    <property type="protein sequence ID" value="QKG80885.1"/>
    <property type="molecule type" value="Genomic_DNA"/>
</dbReference>
<keyword evidence="1" id="KW-0812">Transmembrane</keyword>
<dbReference type="Proteomes" id="UP000500961">
    <property type="component" value="Chromosome"/>
</dbReference>
<name>A0A7D4CSN2_9BACT</name>
<proteinExistence type="predicted"/>
<reference evidence="2 3" key="1">
    <citation type="submission" date="2019-07" db="EMBL/GenBank/DDBJ databases">
        <title>Thalassofilum flectens gen. nov., sp. nov., a novel moderate thermophilic anaerobe from a shallow sea hot spring in Kunashir Island (Russia), representing a new family in the order Bacteroidales, and proposal of Thalassofilacea fam. nov.</title>
        <authorList>
            <person name="Kochetkova T.V."/>
            <person name="Podosokorskaya O.A."/>
            <person name="Novikov A."/>
            <person name="Elcheninov A.G."/>
            <person name="Toshchakov S.V."/>
            <person name="Kublanov I.V."/>
        </authorList>
    </citation>
    <scope>NUCLEOTIDE SEQUENCE [LARGE SCALE GENOMIC DNA]</scope>
    <source>
        <strain evidence="2 3">38-H</strain>
    </source>
</reference>
<accession>A0A7D4CSN2</accession>
<organism evidence="2 3">
    <name type="scientific">Tenuifilum thalassicum</name>
    <dbReference type="NCBI Taxonomy" id="2590900"/>
    <lineage>
        <taxon>Bacteria</taxon>
        <taxon>Pseudomonadati</taxon>
        <taxon>Bacteroidota</taxon>
        <taxon>Bacteroidia</taxon>
        <taxon>Bacteroidales</taxon>
        <taxon>Tenuifilaceae</taxon>
        <taxon>Tenuifilum</taxon>
    </lineage>
</organism>
<keyword evidence="1" id="KW-0472">Membrane</keyword>
<dbReference type="AlphaFoldDB" id="A0A7D4CSN2"/>
<evidence type="ECO:0000256" key="1">
    <source>
        <dbReference type="SAM" id="Phobius"/>
    </source>
</evidence>
<dbReference type="KEGG" id="ttz:FHG85_11635"/>
<gene>
    <name evidence="2" type="ORF">FHG85_11635</name>
</gene>
<evidence type="ECO:0000313" key="3">
    <source>
        <dbReference type="Proteomes" id="UP000500961"/>
    </source>
</evidence>
<protein>
    <submittedName>
        <fullName evidence="2">Uncharacterized protein</fullName>
    </submittedName>
</protein>
<keyword evidence="1" id="KW-1133">Transmembrane helix</keyword>
<feature type="transmembrane region" description="Helical" evidence="1">
    <location>
        <begin position="6"/>
        <end position="27"/>
    </location>
</feature>
<keyword evidence="3" id="KW-1185">Reference proteome</keyword>
<evidence type="ECO:0000313" key="2">
    <source>
        <dbReference type="EMBL" id="QKG80885.1"/>
    </source>
</evidence>
<sequence>MKKTNLTLLISSIIILIISVLIWVDIFNQEQLIRNEKLSNIESACYEKLLFYIELIDAFAFHQGLTKDEFESFFCYKSVSYLQKVDSDDFEFMSVLKYSNGIDTIKYDEILQLKSTSIFFLFKENKFYKSIHGCKINPIFINTYFNSKGEYDTTED</sequence>
<dbReference type="RefSeq" id="WP_173076080.1">
    <property type="nucleotide sequence ID" value="NZ_CP041345.1"/>
</dbReference>